<organism evidence="9 10">
    <name type="scientific">Cycloclasticus pugetii</name>
    <dbReference type="NCBI Taxonomy" id="34068"/>
    <lineage>
        <taxon>Bacteria</taxon>
        <taxon>Pseudomonadati</taxon>
        <taxon>Pseudomonadota</taxon>
        <taxon>Gammaproteobacteria</taxon>
        <taxon>Thiotrichales</taxon>
        <taxon>Piscirickettsiaceae</taxon>
        <taxon>Cycloclasticus</taxon>
    </lineage>
</organism>
<protein>
    <recommendedName>
        <fullName evidence="6">Ion-translocating oxidoreductase complex subunit G</fullName>
        <ecNumber evidence="6">7.-.-.-</ecNumber>
    </recommendedName>
    <alternativeName>
        <fullName evidence="6">Rnf electron transport complex subunit G</fullName>
    </alternativeName>
</protein>
<dbReference type="HAMAP" id="MF_00479">
    <property type="entry name" value="RsxG_RnfG"/>
    <property type="match status" value="1"/>
</dbReference>
<keyword evidence="6" id="KW-0997">Cell inner membrane</keyword>
<feature type="modified residue" description="FMN phosphoryl threonine" evidence="6">
    <location>
        <position position="184"/>
    </location>
</feature>
<evidence type="ECO:0000256" key="1">
    <source>
        <dbReference type="ARBA" id="ARBA00022448"/>
    </source>
</evidence>
<accession>A0AB33Z2B1</accession>
<dbReference type="SMART" id="SM00900">
    <property type="entry name" value="FMN_bind"/>
    <property type="match status" value="1"/>
</dbReference>
<comment type="subunit">
    <text evidence="6">The complex is composed of six subunits: RnfA, RnfB, RnfC, RnfD, RnfE and RnfG.</text>
</comment>
<keyword evidence="4 6" id="KW-0288">FMN</keyword>
<comment type="caution">
    <text evidence="9">The sequence shown here is derived from an EMBL/GenBank/DDBJ whole genome shotgun (WGS) entry which is preliminary data.</text>
</comment>
<comment type="similarity">
    <text evidence="6">Belongs to the RnfG family.</text>
</comment>
<dbReference type="EC" id="7.-.-.-" evidence="6"/>
<evidence type="ECO:0000256" key="5">
    <source>
        <dbReference type="ARBA" id="ARBA00022982"/>
    </source>
</evidence>
<keyword evidence="2 6" id="KW-0597">Phosphoprotein</keyword>
<evidence type="ECO:0000256" key="6">
    <source>
        <dbReference type="HAMAP-Rule" id="MF_00479"/>
    </source>
</evidence>
<keyword evidence="5 6" id="KW-0249">Electron transport</keyword>
<gene>
    <name evidence="6" type="primary">rnfG</name>
    <name evidence="9" type="ORF">L196_06265</name>
</gene>
<dbReference type="NCBIfam" id="TIGR01947">
    <property type="entry name" value="rnfG"/>
    <property type="match status" value="1"/>
</dbReference>
<proteinExistence type="inferred from homology"/>
<dbReference type="InterPro" id="IPR010209">
    <property type="entry name" value="Ion_transpt_RnfG/RsxG"/>
</dbReference>
<keyword evidence="6 7" id="KW-1133">Transmembrane helix</keyword>
<keyword evidence="3 6" id="KW-0285">Flavoprotein</keyword>
<comment type="subcellular location">
    <subcellularLocation>
        <location evidence="6">Cell inner membrane</location>
        <topology evidence="6">Single-pass membrane protein</topology>
    </subcellularLocation>
</comment>
<dbReference type="Proteomes" id="UP000015462">
    <property type="component" value="Unassembled WGS sequence"/>
</dbReference>
<keyword evidence="1 6" id="KW-0813">Transport</keyword>
<evidence type="ECO:0000256" key="4">
    <source>
        <dbReference type="ARBA" id="ARBA00022643"/>
    </source>
</evidence>
<evidence type="ECO:0000256" key="7">
    <source>
        <dbReference type="SAM" id="Phobius"/>
    </source>
</evidence>
<keyword evidence="9" id="KW-0830">Ubiquinone</keyword>
<dbReference type="AlphaFoldDB" id="A0AB33Z2B1"/>
<sequence length="218" mass="23882">MGTTNMANNKTSILKSGWVLGLFSLIGIGLVSLTYSITHEKIADNERLFILQNLRELVPETLHDNDLLTDTLQVVDPSAFGNKHEVTIYKAIKNNKLMAIIASPTAADGYNGSIKLLVAIRANGELIGVRVVSHHETPGLGDAIDTNKSDWIYGFNGRSLNNPVSRLWQVKKDGGRFDQFTGATITPRAVVKAVLRTLQYYQANQETLTTITQATDNG</sequence>
<dbReference type="PANTHER" id="PTHR36118">
    <property type="entry name" value="ION-TRANSLOCATING OXIDOREDUCTASE COMPLEX SUBUNIT G"/>
    <property type="match status" value="1"/>
</dbReference>
<reference evidence="9 10" key="1">
    <citation type="journal article" date="2013" name="Genome Announc.">
        <title>Genome Sequence of the Pyrene- and Fluoranthene-Degrading Bacterium Cycloclasticus sp. Strain PY97M.</title>
        <authorList>
            <person name="Cui Z."/>
            <person name="Xu G."/>
            <person name="Li Q."/>
            <person name="Gao W."/>
            <person name="Zheng L."/>
        </authorList>
    </citation>
    <scope>NUCLEOTIDE SEQUENCE [LARGE SCALE GENOMIC DNA]</scope>
    <source>
        <strain evidence="9 10">PY97M</strain>
    </source>
</reference>
<keyword evidence="6" id="KW-1003">Cell membrane</keyword>
<keyword evidence="10" id="KW-1185">Reference proteome</keyword>
<comment type="function">
    <text evidence="6">Part of a membrane-bound complex that couples electron transfer with translocation of ions across the membrane.</text>
</comment>
<keyword evidence="6 7" id="KW-0812">Transmembrane</keyword>
<keyword evidence="6 7" id="KW-0472">Membrane</keyword>
<feature type="domain" description="FMN-binding" evidence="8">
    <location>
        <begin position="109"/>
        <end position="201"/>
    </location>
</feature>
<evidence type="ECO:0000256" key="2">
    <source>
        <dbReference type="ARBA" id="ARBA00022553"/>
    </source>
</evidence>
<comment type="cofactor">
    <cofactor evidence="6">
        <name>FMN</name>
        <dbReference type="ChEBI" id="CHEBI:58210"/>
    </cofactor>
</comment>
<feature type="transmembrane region" description="Helical" evidence="7">
    <location>
        <begin position="18"/>
        <end position="37"/>
    </location>
</feature>
<dbReference type="NCBIfam" id="NF002519">
    <property type="entry name" value="PRK01908.1"/>
    <property type="match status" value="1"/>
</dbReference>
<evidence type="ECO:0000313" key="9">
    <source>
        <dbReference type="EMBL" id="EPD13224.1"/>
    </source>
</evidence>
<dbReference type="InterPro" id="IPR007329">
    <property type="entry name" value="FMN-bd"/>
</dbReference>
<evidence type="ECO:0000256" key="3">
    <source>
        <dbReference type="ARBA" id="ARBA00022630"/>
    </source>
</evidence>
<dbReference type="GO" id="GO:0010181">
    <property type="term" value="F:FMN binding"/>
    <property type="evidence" value="ECO:0007669"/>
    <property type="project" value="InterPro"/>
</dbReference>
<dbReference type="GO" id="GO:0009055">
    <property type="term" value="F:electron transfer activity"/>
    <property type="evidence" value="ECO:0007669"/>
    <property type="project" value="InterPro"/>
</dbReference>
<name>A0AB33Z2B1_9GAMM</name>
<dbReference type="PANTHER" id="PTHR36118:SF1">
    <property type="entry name" value="ION-TRANSLOCATING OXIDOREDUCTASE COMPLEX SUBUNIT G"/>
    <property type="match status" value="1"/>
</dbReference>
<dbReference type="GO" id="GO:0005886">
    <property type="term" value="C:plasma membrane"/>
    <property type="evidence" value="ECO:0007669"/>
    <property type="project" value="UniProtKB-SubCell"/>
</dbReference>
<dbReference type="EMBL" id="ASHL01000004">
    <property type="protein sequence ID" value="EPD13224.1"/>
    <property type="molecule type" value="Genomic_DNA"/>
</dbReference>
<evidence type="ECO:0000313" key="10">
    <source>
        <dbReference type="Proteomes" id="UP000015462"/>
    </source>
</evidence>
<dbReference type="GO" id="GO:0022900">
    <property type="term" value="P:electron transport chain"/>
    <property type="evidence" value="ECO:0007669"/>
    <property type="project" value="UniProtKB-UniRule"/>
</dbReference>
<keyword evidence="6" id="KW-1278">Translocase</keyword>
<dbReference type="Pfam" id="PF04205">
    <property type="entry name" value="FMN_bind"/>
    <property type="match status" value="1"/>
</dbReference>
<dbReference type="PIRSF" id="PIRSF006091">
    <property type="entry name" value="E_trnsport_RnfG"/>
    <property type="match status" value="1"/>
</dbReference>
<evidence type="ECO:0000259" key="8">
    <source>
        <dbReference type="SMART" id="SM00900"/>
    </source>
</evidence>